<dbReference type="InterPro" id="IPR000182">
    <property type="entry name" value="GNAT_dom"/>
</dbReference>
<evidence type="ECO:0000313" key="3">
    <source>
        <dbReference type="Proteomes" id="UP001055039"/>
    </source>
</evidence>
<dbReference type="InterPro" id="IPR016181">
    <property type="entry name" value="Acyl_CoA_acyltransferase"/>
</dbReference>
<accession>A0ABQ4U8H8</accession>
<organism evidence="2 3">
    <name type="scientific">Methylorubrum aminovorans</name>
    <dbReference type="NCBI Taxonomy" id="269069"/>
    <lineage>
        <taxon>Bacteria</taxon>
        <taxon>Pseudomonadati</taxon>
        <taxon>Pseudomonadota</taxon>
        <taxon>Alphaproteobacteria</taxon>
        <taxon>Hyphomicrobiales</taxon>
        <taxon>Methylobacteriaceae</taxon>
        <taxon>Methylorubrum</taxon>
    </lineage>
</organism>
<dbReference type="Pfam" id="PF13673">
    <property type="entry name" value="Acetyltransf_10"/>
    <property type="match status" value="1"/>
</dbReference>
<evidence type="ECO:0000313" key="2">
    <source>
        <dbReference type="EMBL" id="GJE63274.1"/>
    </source>
</evidence>
<dbReference type="Gene3D" id="3.40.630.30">
    <property type="match status" value="1"/>
</dbReference>
<dbReference type="SUPFAM" id="SSF55729">
    <property type="entry name" value="Acyl-CoA N-acyltransferases (Nat)"/>
    <property type="match status" value="1"/>
</dbReference>
<reference evidence="2" key="2">
    <citation type="submission" date="2021-08" db="EMBL/GenBank/DDBJ databases">
        <authorList>
            <person name="Tani A."/>
            <person name="Ola A."/>
            <person name="Ogura Y."/>
            <person name="Katsura K."/>
            <person name="Hayashi T."/>
        </authorList>
    </citation>
    <scope>NUCLEOTIDE SEQUENCE</scope>
    <source>
        <strain evidence="2">NBRC 15686</strain>
    </source>
</reference>
<sequence length="165" mass="18444">MEPVEASDWGRIDCRPYRASDLEAVIGIFHSALRETASAEYDPAQIEAWSRIDRAVWAERRLRGCCRVAWIGTEAAGFADLEPDGRLDMLYVHPTHGRRGVARALLRDVETLTVDLGLVALRTEASLTARPFFEAAGFHVVEAETVARNGQAFRRYRMRKDGLGA</sequence>
<dbReference type="CDD" id="cd04301">
    <property type="entry name" value="NAT_SF"/>
    <property type="match status" value="1"/>
</dbReference>
<dbReference type="PANTHER" id="PTHR43451">
    <property type="entry name" value="ACETYLTRANSFERASE (GNAT) FAMILY PROTEIN"/>
    <property type="match status" value="1"/>
</dbReference>
<name>A0ABQ4U8H8_9HYPH</name>
<dbReference type="Proteomes" id="UP001055039">
    <property type="component" value="Unassembled WGS sequence"/>
</dbReference>
<protein>
    <submittedName>
        <fullName evidence="2">N-acetyltransferase YafP</fullName>
    </submittedName>
</protein>
<dbReference type="PROSITE" id="PS51186">
    <property type="entry name" value="GNAT"/>
    <property type="match status" value="1"/>
</dbReference>
<feature type="domain" description="N-acetyltransferase" evidence="1">
    <location>
        <begin position="12"/>
        <end position="163"/>
    </location>
</feature>
<comment type="caution">
    <text evidence="2">The sequence shown here is derived from an EMBL/GenBank/DDBJ whole genome shotgun (WGS) entry which is preliminary data.</text>
</comment>
<reference evidence="2" key="1">
    <citation type="journal article" date="2021" name="Front. Microbiol.">
        <title>Comprehensive Comparative Genomics and Phenotyping of Methylobacterium Species.</title>
        <authorList>
            <person name="Alessa O."/>
            <person name="Ogura Y."/>
            <person name="Fujitani Y."/>
            <person name="Takami H."/>
            <person name="Hayashi T."/>
            <person name="Sahin N."/>
            <person name="Tani A."/>
        </authorList>
    </citation>
    <scope>NUCLEOTIDE SEQUENCE</scope>
    <source>
        <strain evidence="2">NBRC 15686</strain>
    </source>
</reference>
<keyword evidence="3" id="KW-1185">Reference proteome</keyword>
<dbReference type="RefSeq" id="WP_238222108.1">
    <property type="nucleotide sequence ID" value="NZ_BAAADH010000020.1"/>
</dbReference>
<gene>
    <name evidence="2" type="primary">yafP</name>
    <name evidence="2" type="ORF">LNAOJCKE_0468</name>
</gene>
<dbReference type="PANTHER" id="PTHR43451:SF1">
    <property type="entry name" value="ACETYLTRANSFERASE"/>
    <property type="match status" value="1"/>
</dbReference>
<dbReference type="EMBL" id="BPRC01000001">
    <property type="protein sequence ID" value="GJE63274.1"/>
    <property type="molecule type" value="Genomic_DNA"/>
</dbReference>
<proteinExistence type="predicted"/>
<dbReference type="InterPro" id="IPR052564">
    <property type="entry name" value="N-acetyltrans/Recomb-assoc"/>
</dbReference>
<evidence type="ECO:0000259" key="1">
    <source>
        <dbReference type="PROSITE" id="PS51186"/>
    </source>
</evidence>